<gene>
    <name evidence="3" type="ORF">HLUCCA11_20120</name>
</gene>
<dbReference type="SMART" id="SM00267">
    <property type="entry name" value="GGDEF"/>
    <property type="match status" value="1"/>
</dbReference>
<evidence type="ECO:0000313" key="4">
    <source>
        <dbReference type="Proteomes" id="UP000050465"/>
    </source>
</evidence>
<dbReference type="GO" id="GO:0043709">
    <property type="term" value="P:cell adhesion involved in single-species biofilm formation"/>
    <property type="evidence" value="ECO:0007669"/>
    <property type="project" value="TreeGrafter"/>
</dbReference>
<dbReference type="PANTHER" id="PTHR45138:SF9">
    <property type="entry name" value="DIGUANYLATE CYCLASE DGCM-RELATED"/>
    <property type="match status" value="1"/>
</dbReference>
<dbReference type="InterPro" id="IPR007890">
    <property type="entry name" value="CHASE2"/>
</dbReference>
<dbReference type="InterPro" id="IPR029787">
    <property type="entry name" value="Nucleotide_cyclase"/>
</dbReference>
<dbReference type="InterPro" id="IPR050469">
    <property type="entry name" value="Diguanylate_Cyclase"/>
</dbReference>
<feature type="transmembrane region" description="Helical" evidence="1">
    <location>
        <begin position="372"/>
        <end position="392"/>
    </location>
</feature>
<keyword evidence="1" id="KW-1133">Transmembrane helix</keyword>
<dbReference type="Pfam" id="PF05226">
    <property type="entry name" value="CHASE2"/>
    <property type="match status" value="1"/>
</dbReference>
<protein>
    <submittedName>
        <fullName evidence="3">Putative transmembrane sensor domain</fullName>
    </submittedName>
</protein>
<dbReference type="Gene3D" id="3.30.70.270">
    <property type="match status" value="1"/>
</dbReference>
<feature type="domain" description="GGDEF" evidence="2">
    <location>
        <begin position="428"/>
        <end position="563"/>
    </location>
</feature>
<sequence>MFLLRKKTWQRWERLVFACGLSTLTIAINAVGWLQPLEWFVVDQFFRMRTSQRTDPRILIITIDESDLNYVGDWPIPDNLLADFLATVNSYNPRGIGLDVYRNLPVGNGHDDLVEVFDSTPLLVGVEKVIGEVIGPPLGADPEHQVGMSDVVVDDDGRVRRGLLAVQTEEGKRKYGLAMRLALTYLEEENIYPNVVNDRLILGKATLRRLQHNDGGYANADVGGSQVLIDFPSNPNFFDTVSMTAILNGDVSDDQIRNRVVLIGPIATSLNDFFYTPMSRTVEMPGVFVHAHIVSQVLESALDGRRVLHGVQAWIGMLWTFLLTCIASQIFYLIDQHKQTYRRRSFLVIGWLVPCLGLGVFIIAYGLFNFGYWIPIAAPMLSISCLSISSILRQNKQLEGLASYDELTQIPNRRTFDGFLQSLVNQEKAFVLVLCDVDYFKRYNDTYGHLAGDACLKAIAQTLKKGTRNSDLAARYGGEEFALVLPDTDIEMTYHILERIQKQLASLEILHEGSEVNPYVTISFGIAFVDVAKSITSKELIAEADSALYQAKRLGRNRFFYQS</sequence>
<dbReference type="GO" id="GO:1902201">
    <property type="term" value="P:negative regulation of bacterial-type flagellum-dependent cell motility"/>
    <property type="evidence" value="ECO:0007669"/>
    <property type="project" value="TreeGrafter"/>
</dbReference>
<dbReference type="InterPro" id="IPR043128">
    <property type="entry name" value="Rev_trsase/Diguanyl_cyclase"/>
</dbReference>
<evidence type="ECO:0000259" key="2">
    <source>
        <dbReference type="PROSITE" id="PS50887"/>
    </source>
</evidence>
<organism evidence="3 4">
    <name type="scientific">Phormidesmis priestleyi Ana</name>
    <dbReference type="NCBI Taxonomy" id="1666911"/>
    <lineage>
        <taxon>Bacteria</taxon>
        <taxon>Bacillati</taxon>
        <taxon>Cyanobacteriota</taxon>
        <taxon>Cyanophyceae</taxon>
        <taxon>Leptolyngbyales</taxon>
        <taxon>Leptolyngbyaceae</taxon>
        <taxon>Phormidesmis</taxon>
    </lineage>
</organism>
<keyword evidence="1 3" id="KW-0812">Transmembrane</keyword>
<dbReference type="CDD" id="cd01949">
    <property type="entry name" value="GGDEF"/>
    <property type="match status" value="1"/>
</dbReference>
<dbReference type="GO" id="GO:0005886">
    <property type="term" value="C:plasma membrane"/>
    <property type="evidence" value="ECO:0007669"/>
    <property type="project" value="TreeGrafter"/>
</dbReference>
<keyword evidence="1" id="KW-0472">Membrane</keyword>
<dbReference type="SUPFAM" id="SSF55073">
    <property type="entry name" value="Nucleotide cyclase"/>
    <property type="match status" value="1"/>
</dbReference>
<dbReference type="Pfam" id="PF00990">
    <property type="entry name" value="GGDEF"/>
    <property type="match status" value="1"/>
</dbReference>
<dbReference type="AlphaFoldDB" id="A0A0P8BGU7"/>
<dbReference type="PROSITE" id="PS50887">
    <property type="entry name" value="GGDEF"/>
    <property type="match status" value="1"/>
</dbReference>
<comment type="caution">
    <text evidence="3">The sequence shown here is derived from an EMBL/GenBank/DDBJ whole genome shotgun (WGS) entry which is preliminary data.</text>
</comment>
<dbReference type="Proteomes" id="UP000050465">
    <property type="component" value="Unassembled WGS sequence"/>
</dbReference>
<feature type="transmembrane region" description="Helical" evidence="1">
    <location>
        <begin position="313"/>
        <end position="334"/>
    </location>
</feature>
<reference evidence="3 4" key="1">
    <citation type="submission" date="2015-09" db="EMBL/GenBank/DDBJ databases">
        <title>Identification and resolution of microdiversity through metagenomic sequencing of parallel consortia.</title>
        <authorList>
            <person name="Nelson W.C."/>
            <person name="Romine M.F."/>
            <person name="Lindemann S.R."/>
        </authorList>
    </citation>
    <scope>NUCLEOTIDE SEQUENCE [LARGE SCALE GENOMIC DNA]</scope>
    <source>
        <strain evidence="3">Ana</strain>
    </source>
</reference>
<evidence type="ECO:0000313" key="3">
    <source>
        <dbReference type="EMBL" id="KPQ32945.1"/>
    </source>
</evidence>
<dbReference type="InterPro" id="IPR000160">
    <property type="entry name" value="GGDEF_dom"/>
</dbReference>
<dbReference type="SMART" id="SM01080">
    <property type="entry name" value="CHASE2"/>
    <property type="match status" value="1"/>
</dbReference>
<dbReference type="FunFam" id="3.30.70.270:FF:000001">
    <property type="entry name" value="Diguanylate cyclase domain protein"/>
    <property type="match status" value="1"/>
</dbReference>
<dbReference type="GO" id="GO:0052621">
    <property type="term" value="F:diguanylate cyclase activity"/>
    <property type="evidence" value="ECO:0007669"/>
    <property type="project" value="TreeGrafter"/>
</dbReference>
<evidence type="ECO:0000256" key="1">
    <source>
        <dbReference type="SAM" id="Phobius"/>
    </source>
</evidence>
<dbReference type="NCBIfam" id="TIGR00254">
    <property type="entry name" value="GGDEF"/>
    <property type="match status" value="1"/>
</dbReference>
<dbReference type="EMBL" id="LJZR01000042">
    <property type="protein sequence ID" value="KPQ32945.1"/>
    <property type="molecule type" value="Genomic_DNA"/>
</dbReference>
<accession>A0A0P8BGU7</accession>
<name>A0A0P8BGU7_9CYAN</name>
<proteinExistence type="predicted"/>
<dbReference type="STRING" id="1666911.HLUCCA11_20120"/>
<feature type="transmembrane region" description="Helical" evidence="1">
    <location>
        <begin position="346"/>
        <end position="366"/>
    </location>
</feature>
<dbReference type="PANTHER" id="PTHR45138">
    <property type="entry name" value="REGULATORY COMPONENTS OF SENSORY TRANSDUCTION SYSTEM"/>
    <property type="match status" value="1"/>
</dbReference>